<dbReference type="AlphaFoldDB" id="R2SQ91"/>
<keyword evidence="3" id="KW-0238">DNA-binding</keyword>
<keyword evidence="4" id="KW-0804">Transcription</keyword>
<dbReference type="GO" id="GO:0003700">
    <property type="term" value="F:DNA-binding transcription factor activity"/>
    <property type="evidence" value="ECO:0007669"/>
    <property type="project" value="InterPro"/>
</dbReference>
<name>R2SQ91_9ENTE</name>
<dbReference type="eggNOG" id="COG0583">
    <property type="taxonomic scope" value="Bacteria"/>
</dbReference>
<dbReference type="EMBL" id="AJAQ01000036">
    <property type="protein sequence ID" value="EOH90319.1"/>
    <property type="molecule type" value="Genomic_DNA"/>
</dbReference>
<accession>R2SQ91</accession>
<protein>
    <recommendedName>
        <fullName evidence="5">HTH lysR-type domain-containing protein</fullName>
    </recommendedName>
</protein>
<dbReference type="PATRIC" id="fig|1158607.3.peg.4129"/>
<reference evidence="6 7" key="1">
    <citation type="submission" date="2013-02" db="EMBL/GenBank/DDBJ databases">
        <title>The Genome Sequence of Enterococcus pallens BAA-351.</title>
        <authorList>
            <consortium name="The Broad Institute Genome Sequencing Platform"/>
            <consortium name="The Broad Institute Genome Sequencing Center for Infectious Disease"/>
            <person name="Earl A.M."/>
            <person name="Gilmore M.S."/>
            <person name="Lebreton F."/>
            <person name="Walker B."/>
            <person name="Young S.K."/>
            <person name="Zeng Q."/>
            <person name="Gargeya S."/>
            <person name="Fitzgerald M."/>
            <person name="Haas B."/>
            <person name="Abouelleil A."/>
            <person name="Alvarado L."/>
            <person name="Arachchi H.M."/>
            <person name="Berlin A.M."/>
            <person name="Chapman S.B."/>
            <person name="Dewar J."/>
            <person name="Goldberg J."/>
            <person name="Griggs A."/>
            <person name="Gujja S."/>
            <person name="Hansen M."/>
            <person name="Howarth C."/>
            <person name="Imamovic A."/>
            <person name="Larimer J."/>
            <person name="McCowan C."/>
            <person name="Murphy C."/>
            <person name="Neiman D."/>
            <person name="Pearson M."/>
            <person name="Priest M."/>
            <person name="Roberts A."/>
            <person name="Saif S."/>
            <person name="Shea T."/>
            <person name="Sisk P."/>
            <person name="Sykes S."/>
            <person name="Wortman J."/>
            <person name="Nusbaum C."/>
            <person name="Birren B."/>
        </authorList>
    </citation>
    <scope>NUCLEOTIDE SEQUENCE [LARGE SCALE GENOMIC DNA]</scope>
    <source>
        <strain evidence="6 7">ATCC BAA-351</strain>
    </source>
</reference>
<dbReference type="SUPFAM" id="SSF46785">
    <property type="entry name" value="Winged helix' DNA-binding domain"/>
    <property type="match status" value="1"/>
</dbReference>
<dbReference type="InterPro" id="IPR000847">
    <property type="entry name" value="LysR_HTH_N"/>
</dbReference>
<dbReference type="PANTHER" id="PTHR30346:SF0">
    <property type="entry name" value="HCA OPERON TRANSCRIPTIONAL ACTIVATOR HCAR"/>
    <property type="match status" value="1"/>
</dbReference>
<feature type="domain" description="HTH lysR-type" evidence="5">
    <location>
        <begin position="1"/>
        <end position="58"/>
    </location>
</feature>
<keyword evidence="7" id="KW-1185">Reference proteome</keyword>
<dbReference type="Gene3D" id="1.10.10.10">
    <property type="entry name" value="Winged helix-like DNA-binding domain superfamily/Winged helix DNA-binding domain"/>
    <property type="match status" value="1"/>
</dbReference>
<dbReference type="Gene3D" id="3.40.190.10">
    <property type="entry name" value="Periplasmic binding protein-like II"/>
    <property type="match status" value="2"/>
</dbReference>
<evidence type="ECO:0000256" key="4">
    <source>
        <dbReference type="ARBA" id="ARBA00023163"/>
    </source>
</evidence>
<dbReference type="FunFam" id="1.10.10.10:FF:000001">
    <property type="entry name" value="LysR family transcriptional regulator"/>
    <property type="match status" value="1"/>
</dbReference>
<evidence type="ECO:0000256" key="3">
    <source>
        <dbReference type="ARBA" id="ARBA00023125"/>
    </source>
</evidence>
<dbReference type="PROSITE" id="PS50931">
    <property type="entry name" value="HTH_LYSR"/>
    <property type="match status" value="1"/>
</dbReference>
<dbReference type="Pfam" id="PF00126">
    <property type="entry name" value="HTH_1"/>
    <property type="match status" value="1"/>
</dbReference>
<keyword evidence="2" id="KW-0805">Transcription regulation</keyword>
<dbReference type="InterPro" id="IPR036390">
    <property type="entry name" value="WH_DNA-bd_sf"/>
</dbReference>
<comment type="similarity">
    <text evidence="1">Belongs to the LysR transcriptional regulatory family.</text>
</comment>
<dbReference type="SUPFAM" id="SSF53850">
    <property type="entry name" value="Periplasmic binding protein-like II"/>
    <property type="match status" value="1"/>
</dbReference>
<dbReference type="OrthoDB" id="9785745at2"/>
<dbReference type="RefSeq" id="WP_010759093.1">
    <property type="nucleotide sequence ID" value="NZ_ASWD01000005.1"/>
</dbReference>
<comment type="caution">
    <text evidence="6">The sequence shown here is derived from an EMBL/GenBank/DDBJ whole genome shotgun (WGS) entry which is preliminary data.</text>
</comment>
<evidence type="ECO:0000256" key="1">
    <source>
        <dbReference type="ARBA" id="ARBA00009437"/>
    </source>
</evidence>
<organism evidence="6 7">
    <name type="scientific">Enterococcus pallens ATCC BAA-351</name>
    <dbReference type="NCBI Taxonomy" id="1158607"/>
    <lineage>
        <taxon>Bacteria</taxon>
        <taxon>Bacillati</taxon>
        <taxon>Bacillota</taxon>
        <taxon>Bacilli</taxon>
        <taxon>Lactobacillales</taxon>
        <taxon>Enterococcaceae</taxon>
        <taxon>Enterococcus</taxon>
    </lineage>
</organism>
<dbReference type="STRING" id="160454.RV10_GL001026"/>
<dbReference type="InterPro" id="IPR005119">
    <property type="entry name" value="LysR_subst-bd"/>
</dbReference>
<dbReference type="PANTHER" id="PTHR30346">
    <property type="entry name" value="TRANSCRIPTIONAL DUAL REGULATOR HCAR-RELATED"/>
    <property type="match status" value="1"/>
</dbReference>
<evidence type="ECO:0000259" key="5">
    <source>
        <dbReference type="PROSITE" id="PS50931"/>
    </source>
</evidence>
<sequence length="294" mass="33141">MNTFQLECFLAVAEYLNFTKASERIQLTQPAISNQIKNLESELGVKLFLRTSRDVQLTKAGTQLIEEAKNILGSFNNIKRRIKETDDERTISLGIGCHNQIEVDLTAILLKELLKSIPKVQASIKFMPFKHMANLLDDESLQVMFGYKDTLKNSIQGEYIHLVSCPLVCICNEEHEFAEKKILDQTELTGKTILCEPHSIPQPIFKYQSELALSKEMADVTIGAGVESSFALAKAGFGFLLFPDNGFVREPDLKYIPVRGLSPISFGLYYKNLKDNHVLKSFIEIAKKSFNEQG</sequence>
<evidence type="ECO:0000256" key="2">
    <source>
        <dbReference type="ARBA" id="ARBA00023015"/>
    </source>
</evidence>
<dbReference type="Proteomes" id="UP000013782">
    <property type="component" value="Unassembled WGS sequence"/>
</dbReference>
<evidence type="ECO:0000313" key="6">
    <source>
        <dbReference type="EMBL" id="EOH90319.1"/>
    </source>
</evidence>
<dbReference type="HOGENOM" id="CLU_039613_6_2_9"/>
<proteinExistence type="inferred from homology"/>
<evidence type="ECO:0000313" key="7">
    <source>
        <dbReference type="Proteomes" id="UP000013782"/>
    </source>
</evidence>
<dbReference type="InterPro" id="IPR036388">
    <property type="entry name" value="WH-like_DNA-bd_sf"/>
</dbReference>
<dbReference type="Pfam" id="PF03466">
    <property type="entry name" value="LysR_substrate"/>
    <property type="match status" value="1"/>
</dbReference>
<dbReference type="GO" id="GO:0032993">
    <property type="term" value="C:protein-DNA complex"/>
    <property type="evidence" value="ECO:0007669"/>
    <property type="project" value="TreeGrafter"/>
</dbReference>
<dbReference type="PRINTS" id="PR00039">
    <property type="entry name" value="HTHLYSR"/>
</dbReference>
<gene>
    <name evidence="6" type="ORF">UAU_04148</name>
</gene>
<dbReference type="GO" id="GO:0003677">
    <property type="term" value="F:DNA binding"/>
    <property type="evidence" value="ECO:0007669"/>
    <property type="project" value="UniProtKB-KW"/>
</dbReference>